<accession>A0A7K4J8J9</accession>
<keyword evidence="1" id="KW-0479">Metal-binding</keyword>
<name>A0A7K4J8J9_GEOCA</name>
<feature type="non-terminal residue" evidence="5">
    <location>
        <position position="169"/>
    </location>
</feature>
<feature type="domain" description="EF-hand" evidence="4">
    <location>
        <begin position="122"/>
        <end position="157"/>
    </location>
</feature>
<dbReference type="SMART" id="SM00054">
    <property type="entry name" value="EFh"/>
    <property type="match status" value="3"/>
</dbReference>
<dbReference type="PROSITE" id="PS00018">
    <property type="entry name" value="EF_HAND_1"/>
    <property type="match status" value="3"/>
</dbReference>
<feature type="domain" description="EF-hand" evidence="4">
    <location>
        <begin position="77"/>
        <end position="112"/>
    </location>
</feature>
<dbReference type="GO" id="GO:0005509">
    <property type="term" value="F:calcium ion binding"/>
    <property type="evidence" value="ECO:0007669"/>
    <property type="project" value="InterPro"/>
</dbReference>
<dbReference type="InterPro" id="IPR002048">
    <property type="entry name" value="EF_hand_dom"/>
</dbReference>
<keyword evidence="2" id="KW-0677">Repeat</keyword>
<keyword evidence="6" id="KW-1185">Reference proteome</keyword>
<evidence type="ECO:0000313" key="5">
    <source>
        <dbReference type="EMBL" id="NWH61634.1"/>
    </source>
</evidence>
<evidence type="ECO:0000256" key="2">
    <source>
        <dbReference type="ARBA" id="ARBA00022737"/>
    </source>
</evidence>
<proteinExistence type="predicted"/>
<sequence length="169" mass="19269">EVECLVKLFDTLVAKSSGHSAAVGLNRNMFRDTLCCTFGMTDDILMDRVFCVFDRDNDNCINVVEWVQGLSVFLRGTLEEKIKYCFEVYDLNQDGHISKDELFQMLKSSLLKQPAEEDADEGVKDLIDIIMKNMDYDHDGMLSFMDFETAVKNENLLLEAFGPCLPDIK</sequence>
<feature type="domain" description="EF-hand" evidence="4">
    <location>
        <begin position="41"/>
        <end position="76"/>
    </location>
</feature>
<evidence type="ECO:0000313" key="6">
    <source>
        <dbReference type="Proteomes" id="UP000531151"/>
    </source>
</evidence>
<protein>
    <submittedName>
        <fullName evidence="5">EFCB1 protein</fullName>
    </submittedName>
</protein>
<dbReference type="AlphaFoldDB" id="A0A7K4J8J9"/>
<evidence type="ECO:0000256" key="3">
    <source>
        <dbReference type="ARBA" id="ARBA00022837"/>
    </source>
</evidence>
<comment type="caution">
    <text evidence="5">The sequence shown here is derived from an EMBL/GenBank/DDBJ whole genome shotgun (WGS) entry which is preliminary data.</text>
</comment>
<dbReference type="Proteomes" id="UP000531151">
    <property type="component" value="Unassembled WGS sequence"/>
</dbReference>
<dbReference type="EMBL" id="VWPV01016680">
    <property type="protein sequence ID" value="NWH61634.1"/>
    <property type="molecule type" value="Genomic_DNA"/>
</dbReference>
<dbReference type="PANTHER" id="PTHR23055">
    <property type="entry name" value="CALCIUM BINDING PROTEINS"/>
    <property type="match status" value="1"/>
</dbReference>
<dbReference type="OrthoDB" id="191686at2759"/>
<dbReference type="InterPro" id="IPR018247">
    <property type="entry name" value="EF_Hand_1_Ca_BS"/>
</dbReference>
<evidence type="ECO:0000259" key="4">
    <source>
        <dbReference type="PROSITE" id="PS50222"/>
    </source>
</evidence>
<feature type="non-terminal residue" evidence="5">
    <location>
        <position position="1"/>
    </location>
</feature>
<keyword evidence="3" id="KW-0106">Calcium</keyword>
<dbReference type="CDD" id="cd00051">
    <property type="entry name" value="EFh"/>
    <property type="match status" value="2"/>
</dbReference>
<dbReference type="PRINTS" id="PR00450">
    <property type="entry name" value="RECOVERIN"/>
</dbReference>
<reference evidence="5 6" key="1">
    <citation type="submission" date="2019-09" db="EMBL/GenBank/DDBJ databases">
        <title>Bird 10,000 Genomes (B10K) Project - Family phase.</title>
        <authorList>
            <person name="Zhang G."/>
        </authorList>
    </citation>
    <scope>NUCLEOTIDE SEQUENCE [LARGE SCALE GENOMIC DNA]</scope>
    <source>
        <strain evidence="5">B10K-CU-031-07</strain>
        <tissue evidence="5">Muscle</tissue>
    </source>
</reference>
<organism evidence="5 6">
    <name type="scientific">Geococcyx californianus</name>
    <name type="common">Greater roadrunner</name>
    <name type="synonym">Saurothera californiana</name>
    <dbReference type="NCBI Taxonomy" id="8947"/>
    <lineage>
        <taxon>Eukaryota</taxon>
        <taxon>Metazoa</taxon>
        <taxon>Chordata</taxon>
        <taxon>Craniata</taxon>
        <taxon>Vertebrata</taxon>
        <taxon>Euteleostomi</taxon>
        <taxon>Archelosauria</taxon>
        <taxon>Archosauria</taxon>
        <taxon>Dinosauria</taxon>
        <taxon>Saurischia</taxon>
        <taxon>Theropoda</taxon>
        <taxon>Coelurosauria</taxon>
        <taxon>Aves</taxon>
        <taxon>Neognathae</taxon>
        <taxon>Neoaves</taxon>
        <taxon>Otidimorphae</taxon>
        <taxon>Cuculiformes</taxon>
        <taxon>Neomorphidae</taxon>
        <taxon>Geococcyx</taxon>
    </lineage>
</organism>
<gene>
    <name evidence="5" type="primary">Efcab1</name>
    <name evidence="5" type="ORF">GEOCAL_R05100</name>
</gene>
<dbReference type="SUPFAM" id="SSF47473">
    <property type="entry name" value="EF-hand"/>
    <property type="match status" value="1"/>
</dbReference>
<dbReference type="InterPro" id="IPR028846">
    <property type="entry name" value="Recoverin"/>
</dbReference>
<dbReference type="InterPro" id="IPR011992">
    <property type="entry name" value="EF-hand-dom_pair"/>
</dbReference>
<dbReference type="Gene3D" id="1.10.238.10">
    <property type="entry name" value="EF-hand"/>
    <property type="match status" value="1"/>
</dbReference>
<dbReference type="PROSITE" id="PS50222">
    <property type="entry name" value="EF_HAND_2"/>
    <property type="match status" value="3"/>
</dbReference>
<dbReference type="Pfam" id="PF13499">
    <property type="entry name" value="EF-hand_7"/>
    <property type="match status" value="1"/>
</dbReference>
<evidence type="ECO:0000256" key="1">
    <source>
        <dbReference type="ARBA" id="ARBA00022723"/>
    </source>
</evidence>
<dbReference type="PANTHER" id="PTHR23055:SF60">
    <property type="entry name" value="CALAXIN"/>
    <property type="match status" value="1"/>
</dbReference>